<dbReference type="InterPro" id="IPR013105">
    <property type="entry name" value="TPR_2"/>
</dbReference>
<sequence length="272" mass="28849">MIALAVALALAGAKPAPAAVVVPPVQPLSEASYAIKAGRLEQARLMIGNAIKAGAKGTEIDRLIADLAYASGDYQSALPIYLQLLVANKGDGVMYENAGVAAMRLGDLAQGEKLLDRATTYPTATWRAWNAKGVAADYRANWAVADQAYAQAARLAPDRAEVLNNVGWSLLVRGQWRNALAKFEQAAAIDPKSPRIAANLELARAAVTEDLPQRRAGESEGDWAARLNDAGVIARVQGNNRKAVAAFTQAIQARSQYYARAANNLAMAQVAK</sequence>
<keyword evidence="2 3" id="KW-0802">TPR repeat</keyword>
<dbReference type="PROSITE" id="PS50005">
    <property type="entry name" value="TPR"/>
    <property type="match status" value="1"/>
</dbReference>
<feature type="signal peptide" evidence="4">
    <location>
        <begin position="1"/>
        <end position="18"/>
    </location>
</feature>
<name>A0ABX6T8V6_9SPHN</name>
<dbReference type="EMBL" id="CP060782">
    <property type="protein sequence ID" value="QNP46210.1"/>
    <property type="molecule type" value="Genomic_DNA"/>
</dbReference>
<accession>A0ABX6T8V6</accession>
<dbReference type="SMART" id="SM00028">
    <property type="entry name" value="TPR"/>
    <property type="match status" value="4"/>
</dbReference>
<feature type="chain" id="PRO_5046995133" evidence="4">
    <location>
        <begin position="19"/>
        <end position="272"/>
    </location>
</feature>
<evidence type="ECO:0000256" key="3">
    <source>
        <dbReference type="PROSITE-ProRule" id="PRU00339"/>
    </source>
</evidence>
<evidence type="ECO:0000256" key="1">
    <source>
        <dbReference type="ARBA" id="ARBA00022737"/>
    </source>
</evidence>
<dbReference type="SUPFAM" id="SSF48452">
    <property type="entry name" value="TPR-like"/>
    <property type="match status" value="1"/>
</dbReference>
<organism evidence="5 6">
    <name type="scientific">Sphingomonas sediminicola</name>
    <dbReference type="NCBI Taxonomy" id="386874"/>
    <lineage>
        <taxon>Bacteria</taxon>
        <taxon>Pseudomonadati</taxon>
        <taxon>Pseudomonadota</taxon>
        <taxon>Alphaproteobacteria</taxon>
        <taxon>Sphingomonadales</taxon>
        <taxon>Sphingomonadaceae</taxon>
        <taxon>Sphingomonas</taxon>
    </lineage>
</organism>
<evidence type="ECO:0000313" key="5">
    <source>
        <dbReference type="EMBL" id="QNP46210.1"/>
    </source>
</evidence>
<feature type="repeat" description="TPR" evidence="3">
    <location>
        <begin position="160"/>
        <end position="193"/>
    </location>
</feature>
<dbReference type="Gene3D" id="1.25.40.10">
    <property type="entry name" value="Tetratricopeptide repeat domain"/>
    <property type="match status" value="1"/>
</dbReference>
<dbReference type="Pfam" id="PF13432">
    <property type="entry name" value="TPR_16"/>
    <property type="match status" value="1"/>
</dbReference>
<dbReference type="Pfam" id="PF07719">
    <property type="entry name" value="TPR_2"/>
    <property type="match status" value="1"/>
</dbReference>
<dbReference type="Proteomes" id="UP000516105">
    <property type="component" value="Chromosome"/>
</dbReference>
<dbReference type="RefSeq" id="WP_187709163.1">
    <property type="nucleotide sequence ID" value="NZ_CP060782.1"/>
</dbReference>
<keyword evidence="1" id="KW-0677">Repeat</keyword>
<dbReference type="InterPro" id="IPR019734">
    <property type="entry name" value="TPR_rpt"/>
</dbReference>
<dbReference type="InterPro" id="IPR011990">
    <property type="entry name" value="TPR-like_helical_dom_sf"/>
</dbReference>
<keyword evidence="6" id="KW-1185">Reference proteome</keyword>
<keyword evidence="4" id="KW-0732">Signal</keyword>
<evidence type="ECO:0000256" key="2">
    <source>
        <dbReference type="ARBA" id="ARBA00022803"/>
    </source>
</evidence>
<reference evidence="5 6" key="1">
    <citation type="submission" date="2020-08" db="EMBL/GenBank/DDBJ databases">
        <title>Genome sequence of Sphingomonas sediminicola KACC 15039T.</title>
        <authorList>
            <person name="Hyun D.-W."/>
            <person name="Bae J.-W."/>
        </authorList>
    </citation>
    <scope>NUCLEOTIDE SEQUENCE [LARGE SCALE GENOMIC DNA]</scope>
    <source>
        <strain evidence="5 6">KACC 15039</strain>
    </source>
</reference>
<evidence type="ECO:0000313" key="6">
    <source>
        <dbReference type="Proteomes" id="UP000516105"/>
    </source>
</evidence>
<evidence type="ECO:0000256" key="4">
    <source>
        <dbReference type="SAM" id="SignalP"/>
    </source>
</evidence>
<proteinExistence type="predicted"/>
<protein>
    <submittedName>
        <fullName evidence="5">Tetratricopeptide repeat protein</fullName>
    </submittedName>
</protein>
<gene>
    <name evidence="5" type="ORF">H9L14_02915</name>
</gene>